<evidence type="ECO:0000256" key="1">
    <source>
        <dbReference type="SAM" id="Phobius"/>
    </source>
</evidence>
<keyword evidence="3" id="KW-1185">Reference proteome</keyword>
<name>A0A2K1ZU40_POPTR</name>
<gene>
    <name evidence="2" type="ORF">POPTR_007G138900</name>
</gene>
<feature type="transmembrane region" description="Helical" evidence="1">
    <location>
        <begin position="31"/>
        <end position="55"/>
    </location>
</feature>
<feature type="transmembrane region" description="Helical" evidence="1">
    <location>
        <begin position="6"/>
        <end position="24"/>
    </location>
</feature>
<sequence>MIRPDLTFYCRILVYFKCHAFFFLQFNDSIILLYLSILSCGLYHICPLCSIWYRFFNKDGIHWLCWICFSFFSKLTQSTRKHQIKSKSRKKTG</sequence>
<dbReference type="InParanoid" id="A0A2K1ZU40"/>
<reference evidence="2 3" key="1">
    <citation type="journal article" date="2006" name="Science">
        <title>The genome of black cottonwood, Populus trichocarpa (Torr. &amp; Gray).</title>
        <authorList>
            <person name="Tuskan G.A."/>
            <person name="Difazio S."/>
            <person name="Jansson S."/>
            <person name="Bohlmann J."/>
            <person name="Grigoriev I."/>
            <person name="Hellsten U."/>
            <person name="Putnam N."/>
            <person name="Ralph S."/>
            <person name="Rombauts S."/>
            <person name="Salamov A."/>
            <person name="Schein J."/>
            <person name="Sterck L."/>
            <person name="Aerts A."/>
            <person name="Bhalerao R.R."/>
            <person name="Bhalerao R.P."/>
            <person name="Blaudez D."/>
            <person name="Boerjan W."/>
            <person name="Brun A."/>
            <person name="Brunner A."/>
            <person name="Busov V."/>
            <person name="Campbell M."/>
            <person name="Carlson J."/>
            <person name="Chalot M."/>
            <person name="Chapman J."/>
            <person name="Chen G.L."/>
            <person name="Cooper D."/>
            <person name="Coutinho P.M."/>
            <person name="Couturier J."/>
            <person name="Covert S."/>
            <person name="Cronk Q."/>
            <person name="Cunningham R."/>
            <person name="Davis J."/>
            <person name="Degroeve S."/>
            <person name="Dejardin A."/>
            <person name="Depamphilis C."/>
            <person name="Detter J."/>
            <person name="Dirks B."/>
            <person name="Dubchak I."/>
            <person name="Duplessis S."/>
            <person name="Ehlting J."/>
            <person name="Ellis B."/>
            <person name="Gendler K."/>
            <person name="Goodstein D."/>
            <person name="Gribskov M."/>
            <person name="Grimwood J."/>
            <person name="Groover A."/>
            <person name="Gunter L."/>
            <person name="Hamberger B."/>
            <person name="Heinze B."/>
            <person name="Helariutta Y."/>
            <person name="Henrissat B."/>
            <person name="Holligan D."/>
            <person name="Holt R."/>
            <person name="Huang W."/>
            <person name="Islam-Faridi N."/>
            <person name="Jones S."/>
            <person name="Jones-Rhoades M."/>
            <person name="Jorgensen R."/>
            <person name="Joshi C."/>
            <person name="Kangasjarvi J."/>
            <person name="Karlsson J."/>
            <person name="Kelleher C."/>
            <person name="Kirkpatrick R."/>
            <person name="Kirst M."/>
            <person name="Kohler A."/>
            <person name="Kalluri U."/>
            <person name="Larimer F."/>
            <person name="Leebens-Mack J."/>
            <person name="Leple J.C."/>
            <person name="Locascio P."/>
            <person name="Lou Y."/>
            <person name="Lucas S."/>
            <person name="Martin F."/>
            <person name="Montanini B."/>
            <person name="Napoli C."/>
            <person name="Nelson D.R."/>
            <person name="Nelson C."/>
            <person name="Nieminen K."/>
            <person name="Nilsson O."/>
            <person name="Pereda V."/>
            <person name="Peter G."/>
            <person name="Philippe R."/>
            <person name="Pilate G."/>
            <person name="Poliakov A."/>
            <person name="Razumovskaya J."/>
            <person name="Richardson P."/>
            <person name="Rinaldi C."/>
            <person name="Ritland K."/>
            <person name="Rouze P."/>
            <person name="Ryaboy D."/>
            <person name="Schmutz J."/>
            <person name="Schrader J."/>
            <person name="Segerman B."/>
            <person name="Shin H."/>
            <person name="Siddiqui A."/>
            <person name="Sterky F."/>
            <person name="Terry A."/>
            <person name="Tsai C.J."/>
            <person name="Uberbacher E."/>
            <person name="Unneberg P."/>
            <person name="Vahala J."/>
            <person name="Wall K."/>
            <person name="Wessler S."/>
            <person name="Yang G."/>
            <person name="Yin T."/>
            <person name="Douglas C."/>
            <person name="Marra M."/>
            <person name="Sandberg G."/>
            <person name="Van de Peer Y."/>
            <person name="Rokhsar D."/>
        </authorList>
    </citation>
    <scope>NUCLEOTIDE SEQUENCE [LARGE SCALE GENOMIC DNA]</scope>
    <source>
        <strain evidence="3">cv. Nisqually</strain>
    </source>
</reference>
<dbReference type="AlphaFoldDB" id="A0A2K1ZU40"/>
<dbReference type="EMBL" id="CM009296">
    <property type="protein sequence ID" value="PNT28795.1"/>
    <property type="molecule type" value="Genomic_DNA"/>
</dbReference>
<keyword evidence="1" id="KW-0472">Membrane</keyword>
<proteinExistence type="predicted"/>
<keyword evidence="1" id="KW-1133">Transmembrane helix</keyword>
<keyword evidence="1" id="KW-0812">Transmembrane</keyword>
<dbReference type="Proteomes" id="UP000006729">
    <property type="component" value="Chromosome 7"/>
</dbReference>
<accession>A0A2K1ZU40</accession>
<evidence type="ECO:0000313" key="2">
    <source>
        <dbReference type="EMBL" id="PNT28795.1"/>
    </source>
</evidence>
<protein>
    <submittedName>
        <fullName evidence="2">Uncharacterized protein</fullName>
    </submittedName>
</protein>
<organism evidence="2 3">
    <name type="scientific">Populus trichocarpa</name>
    <name type="common">Western balsam poplar</name>
    <name type="synonym">Populus balsamifera subsp. trichocarpa</name>
    <dbReference type="NCBI Taxonomy" id="3694"/>
    <lineage>
        <taxon>Eukaryota</taxon>
        <taxon>Viridiplantae</taxon>
        <taxon>Streptophyta</taxon>
        <taxon>Embryophyta</taxon>
        <taxon>Tracheophyta</taxon>
        <taxon>Spermatophyta</taxon>
        <taxon>Magnoliopsida</taxon>
        <taxon>eudicotyledons</taxon>
        <taxon>Gunneridae</taxon>
        <taxon>Pentapetalae</taxon>
        <taxon>rosids</taxon>
        <taxon>fabids</taxon>
        <taxon>Malpighiales</taxon>
        <taxon>Salicaceae</taxon>
        <taxon>Saliceae</taxon>
        <taxon>Populus</taxon>
    </lineage>
</organism>
<evidence type="ECO:0000313" key="3">
    <source>
        <dbReference type="Proteomes" id="UP000006729"/>
    </source>
</evidence>